<dbReference type="EMBL" id="NBAG03000473">
    <property type="protein sequence ID" value="PNI20717.1"/>
    <property type="molecule type" value="Genomic_DNA"/>
</dbReference>
<dbReference type="Gene3D" id="1.10.238.10">
    <property type="entry name" value="EF-hand"/>
    <property type="match status" value="1"/>
</dbReference>
<protein>
    <submittedName>
        <fullName evidence="2">USP32 isoform 1</fullName>
    </submittedName>
</protein>
<accession>A0A2J8JD63</accession>
<dbReference type="InterPro" id="IPR057368">
    <property type="entry name" value="USP32_N"/>
</dbReference>
<sequence>MCGVERRLWQSAQQVRRGWRPFSQEYCQMLILTPPVTDVELKRLKDAFKRTCGLSYYMGQHCFIREVLGDGVPPKVAEVIYCSFGGTSKGLHFNNLIVGLVLLTRGKDEEKAKYIFSLFSSESGNYVIREEMERMLHVVDGKVPDTLRKCFSE</sequence>
<evidence type="ECO:0000259" key="1">
    <source>
        <dbReference type="Pfam" id="PF25265"/>
    </source>
</evidence>
<proteinExistence type="predicted"/>
<dbReference type="AlphaFoldDB" id="A0A2J8JD63"/>
<dbReference type="SUPFAM" id="SSF47473">
    <property type="entry name" value="EF-hand"/>
    <property type="match status" value="1"/>
</dbReference>
<feature type="domain" description="USP32 N-terminal" evidence="1">
    <location>
        <begin position="36"/>
        <end position="118"/>
    </location>
</feature>
<feature type="non-terminal residue" evidence="2">
    <location>
        <position position="153"/>
    </location>
</feature>
<comment type="caution">
    <text evidence="2">The sequence shown here is derived from an EMBL/GenBank/DDBJ whole genome shotgun (WGS) entry which is preliminary data.</text>
</comment>
<evidence type="ECO:0000313" key="2">
    <source>
        <dbReference type="EMBL" id="PNI20717.1"/>
    </source>
</evidence>
<name>A0A2J8JD63_PANTR</name>
<dbReference type="Proteomes" id="UP000236370">
    <property type="component" value="Unassembled WGS sequence"/>
</dbReference>
<gene>
    <name evidence="2" type="ORF">CK820_G0048521</name>
</gene>
<reference evidence="2 3" key="1">
    <citation type="submission" date="2017-12" db="EMBL/GenBank/DDBJ databases">
        <title>High-resolution comparative analysis of great ape genomes.</title>
        <authorList>
            <person name="Pollen A."/>
            <person name="Hastie A."/>
            <person name="Hormozdiari F."/>
            <person name="Dougherty M."/>
            <person name="Liu R."/>
            <person name="Chaisson M."/>
            <person name="Hoppe E."/>
            <person name="Hill C."/>
            <person name="Pang A."/>
            <person name="Hillier L."/>
            <person name="Baker C."/>
            <person name="Armstrong J."/>
            <person name="Shendure J."/>
            <person name="Paten B."/>
            <person name="Wilson R."/>
            <person name="Chao H."/>
            <person name="Schneider V."/>
            <person name="Ventura M."/>
            <person name="Kronenberg Z."/>
            <person name="Murali S."/>
            <person name="Gordon D."/>
            <person name="Cantsilieris S."/>
            <person name="Munson K."/>
            <person name="Nelson B."/>
            <person name="Raja A."/>
            <person name="Underwood J."/>
            <person name="Diekhans M."/>
            <person name="Fiddes I."/>
            <person name="Haussler D."/>
            <person name="Eichler E."/>
        </authorList>
    </citation>
    <scope>NUCLEOTIDE SEQUENCE [LARGE SCALE GENOMIC DNA]</scope>
    <source>
        <strain evidence="2">Yerkes chimp pedigree #C0471</strain>
    </source>
</reference>
<dbReference type="InterPro" id="IPR011992">
    <property type="entry name" value="EF-hand-dom_pair"/>
</dbReference>
<evidence type="ECO:0000313" key="3">
    <source>
        <dbReference type="Proteomes" id="UP000236370"/>
    </source>
</evidence>
<dbReference type="Pfam" id="PF25265">
    <property type="entry name" value="USP32_N"/>
    <property type="match status" value="1"/>
</dbReference>
<organism evidence="2 3">
    <name type="scientific">Pan troglodytes</name>
    <name type="common">Chimpanzee</name>
    <dbReference type="NCBI Taxonomy" id="9598"/>
    <lineage>
        <taxon>Eukaryota</taxon>
        <taxon>Metazoa</taxon>
        <taxon>Chordata</taxon>
        <taxon>Craniata</taxon>
        <taxon>Vertebrata</taxon>
        <taxon>Euteleostomi</taxon>
        <taxon>Mammalia</taxon>
        <taxon>Eutheria</taxon>
        <taxon>Euarchontoglires</taxon>
        <taxon>Primates</taxon>
        <taxon>Haplorrhini</taxon>
        <taxon>Catarrhini</taxon>
        <taxon>Hominidae</taxon>
        <taxon>Pan</taxon>
    </lineage>
</organism>